<gene>
    <name evidence="2" type="ORF">BU104_13620</name>
</gene>
<feature type="transmembrane region" description="Helical" evidence="1">
    <location>
        <begin position="12"/>
        <end position="30"/>
    </location>
</feature>
<evidence type="ECO:0000313" key="2">
    <source>
        <dbReference type="EMBL" id="RIM90657.1"/>
    </source>
</evidence>
<keyword evidence="1" id="KW-1133">Transmembrane helix</keyword>
<keyword evidence="1" id="KW-0812">Transmembrane</keyword>
<evidence type="ECO:0000313" key="3">
    <source>
        <dbReference type="Proteomes" id="UP000285579"/>
    </source>
</evidence>
<dbReference type="AlphaFoldDB" id="A0AAQ0LVQ1"/>
<accession>A0AAQ0LVQ1</accession>
<feature type="transmembrane region" description="Helical" evidence="1">
    <location>
        <begin position="50"/>
        <end position="72"/>
    </location>
</feature>
<comment type="caution">
    <text evidence="2">The sequence shown here is derived from an EMBL/GenBank/DDBJ whole genome shotgun (WGS) entry which is preliminary data.</text>
</comment>
<sequence>MKFIKKTYDLLANMIISTLLSITIIVGLFALLSPFSESASKGMTFIKNLYFFFVIEHVVFSLIVVIGIMVFITPRVCRGFLNE</sequence>
<name>A0AAQ0LVQ1_STAXY</name>
<keyword evidence="1" id="KW-0472">Membrane</keyword>
<evidence type="ECO:0000256" key="1">
    <source>
        <dbReference type="SAM" id="Phobius"/>
    </source>
</evidence>
<dbReference type="Proteomes" id="UP000285579">
    <property type="component" value="Unassembled WGS sequence"/>
</dbReference>
<dbReference type="RefSeq" id="WP_119517872.1">
    <property type="nucleotide sequence ID" value="NZ_QXTZ01000022.1"/>
</dbReference>
<reference evidence="2 3" key="1">
    <citation type="journal article" date="2016" name="Front. Microbiol.">
        <title>Comprehensive Phylogenetic Analysis of Bovine Non-aureus Staphylococci Species Based on Whole-Genome Sequencing.</title>
        <authorList>
            <person name="Naushad S."/>
            <person name="Barkema H.W."/>
            <person name="Luby C."/>
            <person name="Condas L.A."/>
            <person name="Nobrega D.B."/>
            <person name="Carson D.A."/>
            <person name="De Buck J."/>
        </authorList>
    </citation>
    <scope>NUCLEOTIDE SEQUENCE [LARGE SCALE GENOMIC DNA]</scope>
    <source>
        <strain evidence="2 3">SNUC 1349</strain>
    </source>
</reference>
<protein>
    <submittedName>
        <fullName evidence="2">Uncharacterized protein</fullName>
    </submittedName>
</protein>
<dbReference type="EMBL" id="QXUI01000015">
    <property type="protein sequence ID" value="RIM90657.1"/>
    <property type="molecule type" value="Genomic_DNA"/>
</dbReference>
<organism evidence="2 3">
    <name type="scientific">Staphylococcus xylosus</name>
    <dbReference type="NCBI Taxonomy" id="1288"/>
    <lineage>
        <taxon>Bacteria</taxon>
        <taxon>Bacillati</taxon>
        <taxon>Bacillota</taxon>
        <taxon>Bacilli</taxon>
        <taxon>Bacillales</taxon>
        <taxon>Staphylococcaceae</taxon>
        <taxon>Staphylococcus</taxon>
    </lineage>
</organism>
<proteinExistence type="predicted"/>